<accession>A0ABW0FVV0</accession>
<dbReference type="InterPro" id="IPR010982">
    <property type="entry name" value="Lambda_DNA-bd_dom_sf"/>
</dbReference>
<gene>
    <name evidence="2" type="ORF">ACFPIE_18085</name>
</gene>
<organism evidence="2 3">
    <name type="scientific">Brevundimonas staleyi</name>
    <dbReference type="NCBI Taxonomy" id="74326"/>
    <lineage>
        <taxon>Bacteria</taxon>
        <taxon>Pseudomonadati</taxon>
        <taxon>Pseudomonadota</taxon>
        <taxon>Alphaproteobacteria</taxon>
        <taxon>Caulobacterales</taxon>
        <taxon>Caulobacteraceae</taxon>
        <taxon>Brevundimonas</taxon>
    </lineage>
</organism>
<reference evidence="3" key="1">
    <citation type="journal article" date="2019" name="Int. J. Syst. Evol. Microbiol.">
        <title>The Global Catalogue of Microorganisms (GCM) 10K type strain sequencing project: providing services to taxonomists for standard genome sequencing and annotation.</title>
        <authorList>
            <consortium name="The Broad Institute Genomics Platform"/>
            <consortium name="The Broad Institute Genome Sequencing Center for Infectious Disease"/>
            <person name="Wu L."/>
            <person name="Ma J."/>
        </authorList>
    </citation>
    <scope>NUCLEOTIDE SEQUENCE [LARGE SCALE GENOMIC DNA]</scope>
    <source>
        <strain evidence="3">JCM 12125</strain>
    </source>
</reference>
<keyword evidence="3" id="KW-1185">Reference proteome</keyword>
<dbReference type="PROSITE" id="PS50943">
    <property type="entry name" value="HTH_CROC1"/>
    <property type="match status" value="1"/>
</dbReference>
<dbReference type="EMBL" id="JBHSLF010000053">
    <property type="protein sequence ID" value="MFC5345830.1"/>
    <property type="molecule type" value="Genomic_DNA"/>
</dbReference>
<dbReference type="Gene3D" id="1.10.260.40">
    <property type="entry name" value="lambda repressor-like DNA-binding domains"/>
    <property type="match status" value="1"/>
</dbReference>
<dbReference type="SUPFAM" id="SSF47413">
    <property type="entry name" value="lambda repressor-like DNA-binding domains"/>
    <property type="match status" value="1"/>
</dbReference>
<dbReference type="Proteomes" id="UP001596152">
    <property type="component" value="Unassembled WGS sequence"/>
</dbReference>
<evidence type="ECO:0000313" key="3">
    <source>
        <dbReference type="Proteomes" id="UP001596152"/>
    </source>
</evidence>
<dbReference type="SMART" id="SM00530">
    <property type="entry name" value="HTH_XRE"/>
    <property type="match status" value="1"/>
</dbReference>
<feature type="domain" description="HTH cro/C1-type" evidence="1">
    <location>
        <begin position="24"/>
        <end position="78"/>
    </location>
</feature>
<dbReference type="CDD" id="cd00093">
    <property type="entry name" value="HTH_XRE"/>
    <property type="match status" value="1"/>
</dbReference>
<name>A0ABW0FVV0_9CAUL</name>
<protein>
    <submittedName>
        <fullName evidence="2">Helix-turn-helix domain-containing protein</fullName>
    </submittedName>
</protein>
<evidence type="ECO:0000259" key="1">
    <source>
        <dbReference type="PROSITE" id="PS50943"/>
    </source>
</evidence>
<dbReference type="Pfam" id="PF13560">
    <property type="entry name" value="HTH_31"/>
    <property type="match status" value="1"/>
</dbReference>
<proteinExistence type="predicted"/>
<dbReference type="RefSeq" id="WP_374037881.1">
    <property type="nucleotide sequence ID" value="NZ_CP169082.1"/>
</dbReference>
<sequence>MNAPGKPPRNWRTRHIDGPLGARIVELRTLAGLTRTQMAARLGVSVAQLQHAEDGENRFSAPQIWQICSILGVEAAEVFSGLPIHVAKNQDVAAATDRVGSGVEENGSTWVGPDFVRRDLLALAKAARRLTPDQVEEAMKILKSMKPKA</sequence>
<evidence type="ECO:0000313" key="2">
    <source>
        <dbReference type="EMBL" id="MFC5345830.1"/>
    </source>
</evidence>
<comment type="caution">
    <text evidence="2">The sequence shown here is derived from an EMBL/GenBank/DDBJ whole genome shotgun (WGS) entry which is preliminary data.</text>
</comment>
<dbReference type="InterPro" id="IPR001387">
    <property type="entry name" value="Cro/C1-type_HTH"/>
</dbReference>